<dbReference type="AlphaFoldDB" id="A0A165BZG5"/>
<feature type="compositionally biased region" description="Polar residues" evidence="1">
    <location>
        <begin position="1"/>
        <end position="12"/>
    </location>
</feature>
<organism evidence="2 3">
    <name type="scientific">Calocera cornea HHB12733</name>
    <dbReference type="NCBI Taxonomy" id="1353952"/>
    <lineage>
        <taxon>Eukaryota</taxon>
        <taxon>Fungi</taxon>
        <taxon>Dikarya</taxon>
        <taxon>Basidiomycota</taxon>
        <taxon>Agaricomycotina</taxon>
        <taxon>Dacrymycetes</taxon>
        <taxon>Dacrymycetales</taxon>
        <taxon>Dacrymycetaceae</taxon>
        <taxon>Calocera</taxon>
    </lineage>
</organism>
<dbReference type="Proteomes" id="UP000076842">
    <property type="component" value="Unassembled WGS sequence"/>
</dbReference>
<feature type="region of interest" description="Disordered" evidence="1">
    <location>
        <begin position="1"/>
        <end position="32"/>
    </location>
</feature>
<proteinExistence type="predicted"/>
<evidence type="ECO:0000256" key="1">
    <source>
        <dbReference type="SAM" id="MobiDB-lite"/>
    </source>
</evidence>
<sequence length="208" mass="22435">MTLASPSGSANGTPSPAPAPVPAPSPDPPTVLPFTQEEVKALLKELEEEDTNPEQTNAIGPIAIFEAFMFLLAAQNLHTAADPGGHRVRPTLRLLQNGPDVPVLHFPWLEPTTVEGAAARIAFVCVLQSKEYEDLIFHPARPHGQVHDWEAIVQHLTTVSVSNDAENQAAMVDAEASRTRGHALWPELILDPAGYSPSCTRPARSQPR</sequence>
<name>A0A165BZG5_9BASI</name>
<evidence type="ECO:0000313" key="2">
    <source>
        <dbReference type="EMBL" id="KZT50002.1"/>
    </source>
</evidence>
<protein>
    <submittedName>
        <fullName evidence="2">Uncharacterized protein</fullName>
    </submittedName>
</protein>
<gene>
    <name evidence="2" type="ORF">CALCODRAFT_505160</name>
</gene>
<dbReference type="InParanoid" id="A0A165BZG5"/>
<keyword evidence="3" id="KW-1185">Reference proteome</keyword>
<accession>A0A165BZG5</accession>
<feature type="compositionally biased region" description="Pro residues" evidence="1">
    <location>
        <begin position="15"/>
        <end position="31"/>
    </location>
</feature>
<evidence type="ECO:0000313" key="3">
    <source>
        <dbReference type="Proteomes" id="UP000076842"/>
    </source>
</evidence>
<dbReference type="EMBL" id="KV424290">
    <property type="protein sequence ID" value="KZT50002.1"/>
    <property type="molecule type" value="Genomic_DNA"/>
</dbReference>
<reference evidence="2 3" key="1">
    <citation type="journal article" date="2016" name="Mol. Biol. Evol.">
        <title>Comparative Genomics of Early-Diverging Mushroom-Forming Fungi Provides Insights into the Origins of Lignocellulose Decay Capabilities.</title>
        <authorList>
            <person name="Nagy L.G."/>
            <person name="Riley R."/>
            <person name="Tritt A."/>
            <person name="Adam C."/>
            <person name="Daum C."/>
            <person name="Floudas D."/>
            <person name="Sun H."/>
            <person name="Yadav J.S."/>
            <person name="Pangilinan J."/>
            <person name="Larsson K.H."/>
            <person name="Matsuura K."/>
            <person name="Barry K."/>
            <person name="Labutti K."/>
            <person name="Kuo R."/>
            <person name="Ohm R.A."/>
            <person name="Bhattacharya S.S."/>
            <person name="Shirouzu T."/>
            <person name="Yoshinaga Y."/>
            <person name="Martin F.M."/>
            <person name="Grigoriev I.V."/>
            <person name="Hibbett D.S."/>
        </authorList>
    </citation>
    <scope>NUCLEOTIDE SEQUENCE [LARGE SCALE GENOMIC DNA]</scope>
    <source>
        <strain evidence="2 3">HHB12733</strain>
    </source>
</reference>